<evidence type="ECO:0000256" key="1">
    <source>
        <dbReference type="SAM" id="MobiDB-lite"/>
    </source>
</evidence>
<protein>
    <submittedName>
        <fullName evidence="2">Uncharacterized protein</fullName>
    </submittedName>
</protein>
<keyword evidence="3" id="KW-1185">Reference proteome</keyword>
<evidence type="ECO:0000313" key="3">
    <source>
        <dbReference type="Proteomes" id="UP000254808"/>
    </source>
</evidence>
<evidence type="ECO:0000313" key="2">
    <source>
        <dbReference type="EMBL" id="AXJ01838.1"/>
    </source>
</evidence>
<name>A0A345UMY6_9BACT</name>
<gene>
    <name evidence="2" type="ORF">CYPRO_2596</name>
</gene>
<reference evidence="2 3" key="1">
    <citation type="submission" date="2018-03" db="EMBL/GenBank/DDBJ databases">
        <title>Phenotypic and genomic properties of Cyclonatronum proteinivorum gen. nov., sp. nov., a haloalkaliphilic bacteroidete from soda lakes possessing Na+-translocating rhodopsin.</title>
        <authorList>
            <person name="Toshchakov S.V."/>
            <person name="Korzhenkov A."/>
            <person name="Samarov N.I."/>
            <person name="Kublanov I.V."/>
            <person name="Muntyan M.S."/>
            <person name="Sorokin D.Y."/>
        </authorList>
    </citation>
    <scope>NUCLEOTIDE SEQUENCE [LARGE SCALE GENOMIC DNA]</scope>
    <source>
        <strain evidence="2 3">Omega</strain>
    </source>
</reference>
<dbReference type="KEGG" id="cprv:CYPRO_2596"/>
<feature type="compositionally biased region" description="Acidic residues" evidence="1">
    <location>
        <begin position="219"/>
        <end position="228"/>
    </location>
</feature>
<feature type="region of interest" description="Disordered" evidence="1">
    <location>
        <begin position="211"/>
        <end position="245"/>
    </location>
</feature>
<proteinExistence type="predicted"/>
<organism evidence="2 3">
    <name type="scientific">Cyclonatronum proteinivorum</name>
    <dbReference type="NCBI Taxonomy" id="1457365"/>
    <lineage>
        <taxon>Bacteria</taxon>
        <taxon>Pseudomonadati</taxon>
        <taxon>Balneolota</taxon>
        <taxon>Balneolia</taxon>
        <taxon>Balneolales</taxon>
        <taxon>Cyclonatronaceae</taxon>
        <taxon>Cyclonatronum</taxon>
    </lineage>
</organism>
<accession>A0A345UMY6</accession>
<sequence>MNKYLYSIMNEIGIRSEAAYALTPETLVSDLLKEDTFNEGDWYELLIQLQITHGVYYGDPRDMPTDLTITEVSHMLRDSIEIDEEDFTQFFVCWMPALDALMEYAQMVEELKSKKALKKQFDKVELTLDACIDELNGLIADDDDWDDDDDDDFDDEGFLNFADFGLDVHAEELQKWANGENVELSEEAQKVMQSMAEHLKSRGDALFGEGGLDQLFNNMDDDDDDDNDQDRPLGGADDPKIIPIK</sequence>
<dbReference type="EMBL" id="CP027806">
    <property type="protein sequence ID" value="AXJ01838.1"/>
    <property type="molecule type" value="Genomic_DNA"/>
</dbReference>
<dbReference type="RefSeq" id="WP_124245619.1">
    <property type="nucleotide sequence ID" value="NZ_CP027806.1"/>
</dbReference>
<dbReference type="Proteomes" id="UP000254808">
    <property type="component" value="Chromosome"/>
</dbReference>
<dbReference type="AlphaFoldDB" id="A0A345UMY6"/>